<dbReference type="InterPro" id="IPR017850">
    <property type="entry name" value="Alkaline_phosphatase_core_sf"/>
</dbReference>
<dbReference type="SUPFAM" id="SSF53649">
    <property type="entry name" value="Alkaline phosphatase-like"/>
    <property type="match status" value="1"/>
</dbReference>
<reference evidence="1 2" key="1">
    <citation type="submission" date="2012-10" db="EMBL/GenBank/DDBJ databases">
        <title>Genome sequence of Vibrio Cholerae HENC-02.</title>
        <authorList>
            <person name="Eppinger M."/>
            <person name="Hasan N.A."/>
            <person name="Sengamalay N."/>
            <person name="Hine E."/>
            <person name="Su Q."/>
            <person name="Daugherty S.C."/>
            <person name="Young S."/>
            <person name="Sadzewicz L."/>
            <person name="Tallon L."/>
            <person name="Cebula T.A."/>
            <person name="Ravel J."/>
            <person name="Colwell R.R."/>
        </authorList>
    </citation>
    <scope>NUCLEOTIDE SEQUENCE [LARGE SCALE GENOMIC DNA]</scope>
    <source>
        <strain evidence="1 2">HENC-02</strain>
    </source>
</reference>
<dbReference type="AlphaFoldDB" id="A0A454CRJ7"/>
<dbReference type="Proteomes" id="UP000008367">
    <property type="component" value="Unassembled WGS sequence"/>
</dbReference>
<protein>
    <submittedName>
        <fullName evidence="1">Uncharacterized protein</fullName>
    </submittedName>
</protein>
<feature type="non-terminal residue" evidence="1">
    <location>
        <position position="58"/>
    </location>
</feature>
<dbReference type="EMBL" id="AJSR01002267">
    <property type="protein sequence ID" value="EKM29036.1"/>
    <property type="molecule type" value="Genomic_DNA"/>
</dbReference>
<accession>A0A454CRJ7</accession>
<evidence type="ECO:0000313" key="2">
    <source>
        <dbReference type="Proteomes" id="UP000008367"/>
    </source>
</evidence>
<organism evidence="1 2">
    <name type="scientific">Vibrio harveyi</name>
    <name type="common">Beneckea harveyi</name>
    <dbReference type="NCBI Taxonomy" id="669"/>
    <lineage>
        <taxon>Bacteria</taxon>
        <taxon>Pseudomonadati</taxon>
        <taxon>Pseudomonadota</taxon>
        <taxon>Gammaproteobacteria</taxon>
        <taxon>Vibrionales</taxon>
        <taxon>Vibrionaceae</taxon>
        <taxon>Vibrio</taxon>
    </lineage>
</organism>
<evidence type="ECO:0000313" key="1">
    <source>
        <dbReference type="EMBL" id="EKM29036.1"/>
    </source>
</evidence>
<name>A0A454CRJ7_VIBHA</name>
<gene>
    <name evidence="1" type="ORF">VCHENC02_5116A</name>
</gene>
<sequence length="58" mass="6399">MPNLYQFAQDNQNFVNHYSSSNDTYGAFGLFYGLPSSYASSIKAQGSAPVMLDVLKDQ</sequence>
<proteinExistence type="predicted"/>
<comment type="caution">
    <text evidence="1">The sequence shown here is derived from an EMBL/GenBank/DDBJ whole genome shotgun (WGS) entry which is preliminary data.</text>
</comment>